<dbReference type="GeneID" id="64979977"/>
<keyword evidence="1" id="KW-0472">Membrane</keyword>
<evidence type="ECO:0000313" key="3">
    <source>
        <dbReference type="Proteomes" id="UP000654913"/>
    </source>
</evidence>
<feature type="transmembrane region" description="Helical" evidence="1">
    <location>
        <begin position="81"/>
        <end position="100"/>
    </location>
</feature>
<keyword evidence="1" id="KW-0812">Transmembrane</keyword>
<dbReference type="AlphaFoldDB" id="A0A7R8AUK7"/>
<keyword evidence="3" id="KW-1185">Reference proteome</keyword>
<dbReference type="EMBL" id="AP024450">
    <property type="protein sequence ID" value="BCS29980.1"/>
    <property type="molecule type" value="Genomic_DNA"/>
</dbReference>
<accession>A0A7R8AUK7</accession>
<gene>
    <name evidence="2" type="ORF">APUU_80283S</name>
</gene>
<dbReference type="KEGG" id="apuu:APUU_80283S"/>
<reference evidence="2" key="1">
    <citation type="submission" date="2021-01" db="EMBL/GenBank/DDBJ databases">
        <authorList>
            <consortium name="Aspergillus puulaauensis MK2 genome sequencing consortium"/>
            <person name="Kazuki M."/>
            <person name="Futagami T."/>
        </authorList>
    </citation>
    <scope>NUCLEOTIDE SEQUENCE</scope>
    <source>
        <strain evidence="2">MK2</strain>
    </source>
</reference>
<evidence type="ECO:0000256" key="1">
    <source>
        <dbReference type="SAM" id="Phobius"/>
    </source>
</evidence>
<proteinExistence type="predicted"/>
<dbReference type="Proteomes" id="UP000654913">
    <property type="component" value="Chromosome 8"/>
</dbReference>
<name>A0A7R8AUK7_9EURO</name>
<evidence type="ECO:0000313" key="2">
    <source>
        <dbReference type="EMBL" id="BCS29980.1"/>
    </source>
</evidence>
<sequence length="111" mass="11611">MQTALDPKDIPVGMAGVGFAFSIGATISISVSQNVFANLLRAGLDAGDVIKQGATGFLEHVADDQKGLIVGIHNSEVTRTFWIGVAAACVGLVAALCMRWNSVKAPKEREV</sequence>
<feature type="transmembrane region" description="Helical" evidence="1">
    <location>
        <begin position="12"/>
        <end position="31"/>
    </location>
</feature>
<keyword evidence="1" id="KW-1133">Transmembrane helix</keyword>
<reference evidence="2" key="2">
    <citation type="submission" date="2021-02" db="EMBL/GenBank/DDBJ databases">
        <title>Aspergillus puulaauensis MK2 genome sequence.</title>
        <authorList>
            <person name="Futagami T."/>
            <person name="Mori K."/>
            <person name="Kadooka C."/>
            <person name="Tanaka T."/>
        </authorList>
    </citation>
    <scope>NUCLEOTIDE SEQUENCE</scope>
    <source>
        <strain evidence="2">MK2</strain>
    </source>
</reference>
<organism evidence="2 3">
    <name type="scientific">Aspergillus puulaauensis</name>
    <dbReference type="NCBI Taxonomy" id="1220207"/>
    <lineage>
        <taxon>Eukaryota</taxon>
        <taxon>Fungi</taxon>
        <taxon>Dikarya</taxon>
        <taxon>Ascomycota</taxon>
        <taxon>Pezizomycotina</taxon>
        <taxon>Eurotiomycetes</taxon>
        <taxon>Eurotiomycetidae</taxon>
        <taxon>Eurotiales</taxon>
        <taxon>Aspergillaceae</taxon>
        <taxon>Aspergillus</taxon>
    </lineage>
</organism>
<protein>
    <submittedName>
        <fullName evidence="2">Uncharacterized protein</fullName>
    </submittedName>
</protein>
<dbReference type="RefSeq" id="XP_041562166.1">
    <property type="nucleotide sequence ID" value="XM_041696547.1"/>
</dbReference>
<dbReference type="OrthoDB" id="5215911at2759"/>